<dbReference type="SUPFAM" id="SSF50630">
    <property type="entry name" value="Acid proteases"/>
    <property type="match status" value="1"/>
</dbReference>
<dbReference type="OrthoDB" id="10658679at2759"/>
<gene>
    <name evidence="1" type="ORF">BOKJ2_LOCUS12660</name>
</gene>
<dbReference type="Gene3D" id="2.40.70.10">
    <property type="entry name" value="Acid Proteases"/>
    <property type="match status" value="1"/>
</dbReference>
<proteinExistence type="predicted"/>
<dbReference type="Proteomes" id="UP000783686">
    <property type="component" value="Unassembled WGS sequence"/>
</dbReference>
<accession>A0A811LL59</accession>
<dbReference type="EMBL" id="CAJFDH010000006">
    <property type="protein sequence ID" value="CAD5228402.1"/>
    <property type="molecule type" value="Genomic_DNA"/>
</dbReference>
<dbReference type="Proteomes" id="UP000614601">
    <property type="component" value="Unassembled WGS sequence"/>
</dbReference>
<protein>
    <recommendedName>
        <fullName evidence="3">Peptidase A1 domain-containing protein</fullName>
    </recommendedName>
</protein>
<evidence type="ECO:0008006" key="3">
    <source>
        <dbReference type="Google" id="ProtNLM"/>
    </source>
</evidence>
<comment type="caution">
    <text evidence="1">The sequence shown here is derived from an EMBL/GenBank/DDBJ whole genome shotgun (WGS) entry which is preliminary data.</text>
</comment>
<dbReference type="AlphaFoldDB" id="A0A811LL59"/>
<evidence type="ECO:0000313" key="2">
    <source>
        <dbReference type="Proteomes" id="UP000614601"/>
    </source>
</evidence>
<dbReference type="InterPro" id="IPR021109">
    <property type="entry name" value="Peptidase_aspartic_dom_sf"/>
</dbReference>
<keyword evidence="2" id="KW-1185">Reference proteome</keyword>
<evidence type="ECO:0000313" key="1">
    <source>
        <dbReference type="EMBL" id="CAD5228402.1"/>
    </source>
</evidence>
<dbReference type="EMBL" id="CAJFCW020000006">
    <property type="protein sequence ID" value="CAG9124429.1"/>
    <property type="molecule type" value="Genomic_DNA"/>
</dbReference>
<name>A0A811LL59_9BILA</name>
<organism evidence="1 2">
    <name type="scientific">Bursaphelenchus okinawaensis</name>
    <dbReference type="NCBI Taxonomy" id="465554"/>
    <lineage>
        <taxon>Eukaryota</taxon>
        <taxon>Metazoa</taxon>
        <taxon>Ecdysozoa</taxon>
        <taxon>Nematoda</taxon>
        <taxon>Chromadorea</taxon>
        <taxon>Rhabditida</taxon>
        <taxon>Tylenchina</taxon>
        <taxon>Tylenchomorpha</taxon>
        <taxon>Aphelenchoidea</taxon>
        <taxon>Aphelenchoididae</taxon>
        <taxon>Bursaphelenchus</taxon>
    </lineage>
</organism>
<sequence length="162" mass="19032">MVFGKYDAVYCSDGWTYLTPVSDEFWMFGGQEFYFYNFGRTINYRVMFSEASGTAISAKYIQKLNETGNLEQYREEKEKSFYYLHIATNKVYEWTIDNSRVSYNSSRIGLEYMQVSAIQPNPDNLEFVLGSDIFKSYCVAFDYEKQRIALAKCNHKFCMNNS</sequence>
<reference evidence="1" key="1">
    <citation type="submission" date="2020-09" db="EMBL/GenBank/DDBJ databases">
        <authorList>
            <person name="Kikuchi T."/>
        </authorList>
    </citation>
    <scope>NUCLEOTIDE SEQUENCE</scope>
    <source>
        <strain evidence="1">SH1</strain>
    </source>
</reference>